<dbReference type="EMBL" id="LR134476">
    <property type="protein sequence ID" value="VEI12944.1"/>
    <property type="molecule type" value="Genomic_DNA"/>
</dbReference>
<keyword evidence="4" id="KW-1185">Reference proteome</keyword>
<dbReference type="InterPro" id="IPR051325">
    <property type="entry name" value="Nudix_hydrolase_domain"/>
</dbReference>
<dbReference type="GO" id="GO:0006167">
    <property type="term" value="P:AMP biosynthetic process"/>
    <property type="evidence" value="ECO:0007669"/>
    <property type="project" value="TreeGrafter"/>
</dbReference>
<feature type="domain" description="Nudix hydrolase" evidence="2">
    <location>
        <begin position="26"/>
        <end position="156"/>
    </location>
</feature>
<dbReference type="OrthoDB" id="3404294at2"/>
<dbReference type="InterPro" id="IPR020084">
    <property type="entry name" value="NUDIX_hydrolase_CS"/>
</dbReference>
<evidence type="ECO:0000259" key="2">
    <source>
        <dbReference type="PROSITE" id="PS51462"/>
    </source>
</evidence>
<evidence type="ECO:0000256" key="1">
    <source>
        <dbReference type="ARBA" id="ARBA00022801"/>
    </source>
</evidence>
<accession>A0A3S4Z4T0</accession>
<protein>
    <submittedName>
        <fullName evidence="3">Predicted NTP pyrophosphohydrolase</fullName>
    </submittedName>
</protein>
<name>A0A3S4Z4T0_9ACTO</name>
<keyword evidence="1 3" id="KW-0378">Hydrolase</keyword>
<dbReference type="RefSeq" id="WP_126416108.1">
    <property type="nucleotide sequence ID" value="NZ_LR134476.1"/>
</dbReference>
<proteinExistence type="predicted"/>
<dbReference type="GO" id="GO:0004081">
    <property type="term" value="F:bis(5'-nucleosyl)-tetraphosphatase (asymmetrical) activity"/>
    <property type="evidence" value="ECO:0007669"/>
    <property type="project" value="TreeGrafter"/>
</dbReference>
<evidence type="ECO:0000313" key="3">
    <source>
        <dbReference type="EMBL" id="VEI12944.1"/>
    </source>
</evidence>
<dbReference type="PROSITE" id="PS51462">
    <property type="entry name" value="NUDIX"/>
    <property type="match status" value="1"/>
</dbReference>
<dbReference type="Gene3D" id="3.90.79.10">
    <property type="entry name" value="Nucleoside Triphosphate Pyrophosphohydrolase"/>
    <property type="match status" value="1"/>
</dbReference>
<sequence>MRDKRAERLYRGEAFVDCGCGARHWGLFGAAGIAAWRPAATEPEMLLQLRVAWSHHGGTWAVPGGAINRGETPWQGALREFSEEAGFHDLADPSGHSVLQHPDWSYTTFVAQVADPHVRVVANKESDQLIWVPLSRLTDYELLPAFRNALPDLLQLIP</sequence>
<dbReference type="PROSITE" id="PS00893">
    <property type="entry name" value="NUDIX_BOX"/>
    <property type="match status" value="1"/>
</dbReference>
<dbReference type="AlphaFoldDB" id="A0A3S4Z4T0"/>
<dbReference type="InterPro" id="IPR015797">
    <property type="entry name" value="NUDIX_hydrolase-like_dom_sf"/>
</dbReference>
<organism evidence="3 4">
    <name type="scientific">Trueperella bialowiezensis</name>
    <dbReference type="NCBI Taxonomy" id="312285"/>
    <lineage>
        <taxon>Bacteria</taxon>
        <taxon>Bacillati</taxon>
        <taxon>Actinomycetota</taxon>
        <taxon>Actinomycetes</taxon>
        <taxon>Actinomycetales</taxon>
        <taxon>Actinomycetaceae</taxon>
        <taxon>Trueperella</taxon>
    </lineage>
</organism>
<dbReference type="PANTHER" id="PTHR21340">
    <property type="entry name" value="DIADENOSINE 5,5-P1,P4-TETRAPHOSPHATE PYROPHOSPHOHYDROLASE MUTT"/>
    <property type="match status" value="1"/>
</dbReference>
<dbReference type="Pfam" id="PF00293">
    <property type="entry name" value="NUDIX"/>
    <property type="match status" value="1"/>
</dbReference>
<dbReference type="Proteomes" id="UP000269542">
    <property type="component" value="Chromosome"/>
</dbReference>
<dbReference type="InterPro" id="IPR000086">
    <property type="entry name" value="NUDIX_hydrolase_dom"/>
</dbReference>
<dbReference type="PANTHER" id="PTHR21340:SF0">
    <property type="entry name" value="BIS(5'-NUCLEOSYL)-TETRAPHOSPHATASE [ASYMMETRICAL]"/>
    <property type="match status" value="1"/>
</dbReference>
<gene>
    <name evidence="3" type="ORF">NCTC13354_00642</name>
</gene>
<dbReference type="SUPFAM" id="SSF55811">
    <property type="entry name" value="Nudix"/>
    <property type="match status" value="1"/>
</dbReference>
<reference evidence="3 4" key="1">
    <citation type="submission" date="2018-12" db="EMBL/GenBank/DDBJ databases">
        <authorList>
            <consortium name="Pathogen Informatics"/>
        </authorList>
    </citation>
    <scope>NUCLEOTIDE SEQUENCE [LARGE SCALE GENOMIC DNA]</scope>
    <source>
        <strain evidence="3 4">NCTC13354</strain>
    </source>
</reference>
<dbReference type="KEGG" id="tbw:NCTC13354_00642"/>
<evidence type="ECO:0000313" key="4">
    <source>
        <dbReference type="Proteomes" id="UP000269542"/>
    </source>
</evidence>
<dbReference type="GO" id="GO:0006754">
    <property type="term" value="P:ATP biosynthetic process"/>
    <property type="evidence" value="ECO:0007669"/>
    <property type="project" value="TreeGrafter"/>
</dbReference>